<protein>
    <submittedName>
        <fullName evidence="2">Uncharacterized protein</fullName>
    </submittedName>
</protein>
<keyword evidence="3" id="KW-1185">Reference proteome</keyword>
<accession>A0ABN2K9F4</accession>
<proteinExistence type="predicted"/>
<comment type="caution">
    <text evidence="2">The sequence shown here is derived from an EMBL/GenBank/DDBJ whole genome shotgun (WGS) entry which is preliminary data.</text>
</comment>
<dbReference type="Proteomes" id="UP001501057">
    <property type="component" value="Unassembled WGS sequence"/>
</dbReference>
<feature type="compositionally biased region" description="Low complexity" evidence="1">
    <location>
        <begin position="44"/>
        <end position="59"/>
    </location>
</feature>
<reference evidence="2 3" key="1">
    <citation type="journal article" date="2019" name="Int. J. Syst. Evol. Microbiol.">
        <title>The Global Catalogue of Microorganisms (GCM) 10K type strain sequencing project: providing services to taxonomists for standard genome sequencing and annotation.</title>
        <authorList>
            <consortium name="The Broad Institute Genomics Platform"/>
            <consortium name="The Broad Institute Genome Sequencing Center for Infectious Disease"/>
            <person name="Wu L."/>
            <person name="Ma J."/>
        </authorList>
    </citation>
    <scope>NUCLEOTIDE SEQUENCE [LARGE SCALE GENOMIC DNA]</scope>
    <source>
        <strain evidence="2 3">JCM 13518</strain>
    </source>
</reference>
<organism evidence="2 3">
    <name type="scientific">Aeromicrobium alkaliterrae</name>
    <dbReference type="NCBI Taxonomy" id="302168"/>
    <lineage>
        <taxon>Bacteria</taxon>
        <taxon>Bacillati</taxon>
        <taxon>Actinomycetota</taxon>
        <taxon>Actinomycetes</taxon>
        <taxon>Propionibacteriales</taxon>
        <taxon>Nocardioidaceae</taxon>
        <taxon>Aeromicrobium</taxon>
    </lineage>
</organism>
<evidence type="ECO:0000313" key="2">
    <source>
        <dbReference type="EMBL" id="GAA1751095.1"/>
    </source>
</evidence>
<gene>
    <name evidence="2" type="ORF">GCM10009710_33580</name>
</gene>
<evidence type="ECO:0000313" key="3">
    <source>
        <dbReference type="Proteomes" id="UP001501057"/>
    </source>
</evidence>
<name>A0ABN2K9F4_9ACTN</name>
<dbReference type="EMBL" id="BAAAME010000007">
    <property type="protein sequence ID" value="GAA1751095.1"/>
    <property type="molecule type" value="Genomic_DNA"/>
</dbReference>
<sequence length="70" mass="8063">MTESAANELLTLDRQADLRATGLVATPQERWADPTGTFYRSPLRTGPRPGRRQQQNRPTRLGRTMNRRNR</sequence>
<feature type="region of interest" description="Disordered" evidence="1">
    <location>
        <begin position="27"/>
        <end position="70"/>
    </location>
</feature>
<evidence type="ECO:0000256" key="1">
    <source>
        <dbReference type="SAM" id="MobiDB-lite"/>
    </source>
</evidence>